<evidence type="ECO:0000256" key="1">
    <source>
        <dbReference type="ARBA" id="ARBA00022821"/>
    </source>
</evidence>
<accession>A0A6A6KGY3</accession>
<dbReference type="Gene3D" id="3.80.10.10">
    <property type="entry name" value="Ribonuclease Inhibitor"/>
    <property type="match status" value="1"/>
</dbReference>
<dbReference type="PANTHER" id="PTHR33463">
    <property type="entry name" value="NB-ARC DOMAIN-CONTAINING PROTEIN-RELATED"/>
    <property type="match status" value="1"/>
</dbReference>
<evidence type="ECO:0000313" key="4">
    <source>
        <dbReference type="Proteomes" id="UP000467840"/>
    </source>
</evidence>
<proteinExistence type="predicted"/>
<evidence type="ECO:0000313" key="3">
    <source>
        <dbReference type="EMBL" id="KAF2288037.1"/>
    </source>
</evidence>
<organism evidence="3 4">
    <name type="scientific">Hevea brasiliensis</name>
    <name type="common">Para rubber tree</name>
    <name type="synonym">Siphonia brasiliensis</name>
    <dbReference type="NCBI Taxonomy" id="3981"/>
    <lineage>
        <taxon>Eukaryota</taxon>
        <taxon>Viridiplantae</taxon>
        <taxon>Streptophyta</taxon>
        <taxon>Embryophyta</taxon>
        <taxon>Tracheophyta</taxon>
        <taxon>Spermatophyta</taxon>
        <taxon>Magnoliopsida</taxon>
        <taxon>eudicotyledons</taxon>
        <taxon>Gunneridae</taxon>
        <taxon>Pentapetalae</taxon>
        <taxon>rosids</taxon>
        <taxon>fabids</taxon>
        <taxon>Malpighiales</taxon>
        <taxon>Euphorbiaceae</taxon>
        <taxon>Crotonoideae</taxon>
        <taxon>Micrandreae</taxon>
        <taxon>Hevea</taxon>
    </lineage>
</organism>
<evidence type="ECO:0000259" key="2">
    <source>
        <dbReference type="Pfam" id="PF23247"/>
    </source>
</evidence>
<dbReference type="EMBL" id="JAAGAX010000016">
    <property type="protein sequence ID" value="KAF2288037.1"/>
    <property type="molecule type" value="Genomic_DNA"/>
</dbReference>
<comment type="caution">
    <text evidence="3">The sequence shown here is derived from an EMBL/GenBank/DDBJ whole genome shotgun (WGS) entry which is preliminary data.</text>
</comment>
<dbReference type="Pfam" id="PF23247">
    <property type="entry name" value="LRR_RPS2"/>
    <property type="match status" value="2"/>
</dbReference>
<keyword evidence="1" id="KW-0611">Plant defense</keyword>
<feature type="domain" description="Disease resistance protein At4g27190-like leucine-rich repeats" evidence="2">
    <location>
        <begin position="2"/>
        <end position="138"/>
    </location>
</feature>
<dbReference type="AlphaFoldDB" id="A0A6A6KGY3"/>
<protein>
    <recommendedName>
        <fullName evidence="2">Disease resistance protein At4g27190-like leucine-rich repeats domain-containing protein</fullName>
    </recommendedName>
</protein>
<dbReference type="InterPro" id="IPR057135">
    <property type="entry name" value="At4g27190-like_LRR"/>
</dbReference>
<dbReference type="PANTHER" id="PTHR33463:SF209">
    <property type="entry name" value="DISEASE RESISTANCE PROTEIN RPS2-LIKE"/>
    <property type="match status" value="1"/>
</dbReference>
<dbReference type="SUPFAM" id="SSF52047">
    <property type="entry name" value="RNI-like"/>
    <property type="match status" value="1"/>
</dbReference>
<name>A0A6A6KGY3_HEVBR</name>
<sequence>MDKLENIWHGQLTADSFGKLKSLFITECRNLVTVFPWNVLERFQRLELYLGRCDSVQEIYQLEGFNVEANVVAAFELRDLSVCSLESLKHVWSKDPQGVFTFQSLISIRVYGCEVLKNLFPTSMAEGLLQLEQLQIENHCGVEEIVAKAEGVELAPYFFKFPQPTFLELSNLPDLRSFYPGTYTCEWQKLRRLDIYDCPKVMKFAYQQLDSKDQKHPNSTTFLFVGKVSPNLEELTLESENLTATQLGQLPFDCFSKLKVLTLRALRNESRPFLLCFLERLCYLEEVIVCSGSLEELFSHGGFVGEEERAKTLARVKTLHLTAVHNLKHIWKQDSQVEPFFNIFRL</sequence>
<feature type="domain" description="Disease resistance protein At4g27190-like leucine-rich repeats" evidence="2">
    <location>
        <begin position="231"/>
        <end position="337"/>
    </location>
</feature>
<dbReference type="InterPro" id="IPR032675">
    <property type="entry name" value="LRR_dom_sf"/>
</dbReference>
<gene>
    <name evidence="3" type="ORF">GH714_004036</name>
</gene>
<dbReference type="InterPro" id="IPR050905">
    <property type="entry name" value="Plant_NBS-LRR"/>
</dbReference>
<keyword evidence="4" id="KW-1185">Reference proteome</keyword>
<dbReference type="Proteomes" id="UP000467840">
    <property type="component" value="Chromosome 8"/>
</dbReference>
<reference evidence="3 4" key="1">
    <citation type="journal article" date="2020" name="Mol. Plant">
        <title>The Chromosome-Based Rubber Tree Genome Provides New Insights into Spurge Genome Evolution and Rubber Biosynthesis.</title>
        <authorList>
            <person name="Liu J."/>
            <person name="Shi C."/>
            <person name="Shi C.C."/>
            <person name="Li W."/>
            <person name="Zhang Q.J."/>
            <person name="Zhang Y."/>
            <person name="Li K."/>
            <person name="Lu H.F."/>
            <person name="Shi C."/>
            <person name="Zhu S.T."/>
            <person name="Xiao Z.Y."/>
            <person name="Nan H."/>
            <person name="Yue Y."/>
            <person name="Zhu X.G."/>
            <person name="Wu Y."/>
            <person name="Hong X.N."/>
            <person name="Fan G.Y."/>
            <person name="Tong Y."/>
            <person name="Zhang D."/>
            <person name="Mao C.L."/>
            <person name="Liu Y.L."/>
            <person name="Hao S.J."/>
            <person name="Liu W.Q."/>
            <person name="Lv M.Q."/>
            <person name="Zhang H.B."/>
            <person name="Liu Y."/>
            <person name="Hu-Tang G.R."/>
            <person name="Wang J.P."/>
            <person name="Wang J.H."/>
            <person name="Sun Y.H."/>
            <person name="Ni S.B."/>
            <person name="Chen W.B."/>
            <person name="Zhang X.C."/>
            <person name="Jiao Y.N."/>
            <person name="Eichler E.E."/>
            <person name="Li G.H."/>
            <person name="Liu X."/>
            <person name="Gao L.Z."/>
        </authorList>
    </citation>
    <scope>NUCLEOTIDE SEQUENCE [LARGE SCALE GENOMIC DNA]</scope>
    <source>
        <strain evidence="4">cv. GT1</strain>
        <tissue evidence="3">Leaf</tissue>
    </source>
</reference>